<keyword evidence="3" id="KW-1185">Reference proteome</keyword>
<feature type="region of interest" description="Disordered" evidence="1">
    <location>
        <begin position="43"/>
        <end position="146"/>
    </location>
</feature>
<proteinExistence type="predicted"/>
<dbReference type="EMBL" id="BPLR01004493">
    <property type="protein sequence ID" value="GIX95321.1"/>
    <property type="molecule type" value="Genomic_DNA"/>
</dbReference>
<accession>A0AAV4PHV5</accession>
<gene>
    <name evidence="2" type="ORF">CEXT_635901</name>
</gene>
<evidence type="ECO:0000313" key="2">
    <source>
        <dbReference type="EMBL" id="GIX95321.1"/>
    </source>
</evidence>
<protein>
    <submittedName>
        <fullName evidence="2">Uncharacterized protein</fullName>
    </submittedName>
</protein>
<dbReference type="AlphaFoldDB" id="A0AAV4PHV5"/>
<evidence type="ECO:0000313" key="3">
    <source>
        <dbReference type="Proteomes" id="UP001054945"/>
    </source>
</evidence>
<evidence type="ECO:0000256" key="1">
    <source>
        <dbReference type="SAM" id="MobiDB-lite"/>
    </source>
</evidence>
<feature type="compositionally biased region" description="Gly residues" evidence="1">
    <location>
        <begin position="68"/>
        <end position="77"/>
    </location>
</feature>
<name>A0AAV4PHV5_CAEEX</name>
<sequence>MLAICWLNKAADFHKHRKIANGKVLEVDEASRKTALVSCPVWKSKGGQATGASLDALSDTNAEPPAAAGGGVGGGLPAAGPQHRPRHLLHQEEEEQELQLQRKPQGPHPDHHPRFVDVHPQQVPAVHQRRGHLPGGRQRQLPRGDTHERALRECHFFFHSLCSASSVAQTNQGPSSTKRTLHATASLRWLSRVMFGNIQFERGIRTN</sequence>
<dbReference type="Proteomes" id="UP001054945">
    <property type="component" value="Unassembled WGS sequence"/>
</dbReference>
<organism evidence="2 3">
    <name type="scientific">Caerostris extrusa</name>
    <name type="common">Bark spider</name>
    <name type="synonym">Caerostris bankana</name>
    <dbReference type="NCBI Taxonomy" id="172846"/>
    <lineage>
        <taxon>Eukaryota</taxon>
        <taxon>Metazoa</taxon>
        <taxon>Ecdysozoa</taxon>
        <taxon>Arthropoda</taxon>
        <taxon>Chelicerata</taxon>
        <taxon>Arachnida</taxon>
        <taxon>Araneae</taxon>
        <taxon>Araneomorphae</taxon>
        <taxon>Entelegynae</taxon>
        <taxon>Araneoidea</taxon>
        <taxon>Araneidae</taxon>
        <taxon>Caerostris</taxon>
    </lineage>
</organism>
<comment type="caution">
    <text evidence="2">The sequence shown here is derived from an EMBL/GenBank/DDBJ whole genome shotgun (WGS) entry which is preliminary data.</text>
</comment>
<reference evidence="2 3" key="1">
    <citation type="submission" date="2021-06" db="EMBL/GenBank/DDBJ databases">
        <title>Caerostris extrusa draft genome.</title>
        <authorList>
            <person name="Kono N."/>
            <person name="Arakawa K."/>
        </authorList>
    </citation>
    <scope>NUCLEOTIDE SEQUENCE [LARGE SCALE GENOMIC DNA]</scope>
</reference>
<feature type="compositionally biased region" description="Basic and acidic residues" evidence="1">
    <location>
        <begin position="108"/>
        <end position="117"/>
    </location>
</feature>